<evidence type="ECO:0000313" key="2">
    <source>
        <dbReference type="Proteomes" id="UP000383932"/>
    </source>
</evidence>
<gene>
    <name evidence="1" type="ORF">CTheo_6631</name>
</gene>
<sequence length="192" mass="21865">MSMTFQPNEQVFQVMDNAHSFDESLVNNTLKPSPDHWTLHRLTLYVSKVQTSGRREWIATISQLHILTRRPRTVLIRVSLKDAFIEKVTVSLLNGNPDSNQWTQVKEVEKEPPREVDPKGPFVQCPVNLSARHSGMIAILQDPNNQRILGYQAMFGGFQFYLNFIGLLLKHNVLSDADERELRNAVLAVGAE</sequence>
<accession>A0A5N5QDV0</accession>
<evidence type="ECO:0000313" key="1">
    <source>
        <dbReference type="EMBL" id="KAB5589930.1"/>
    </source>
</evidence>
<comment type="caution">
    <text evidence="1">The sequence shown here is derived from an EMBL/GenBank/DDBJ whole genome shotgun (WGS) entry which is preliminary data.</text>
</comment>
<name>A0A5N5QDV0_9AGAM</name>
<organism evidence="1 2">
    <name type="scientific">Ceratobasidium theobromae</name>
    <dbReference type="NCBI Taxonomy" id="1582974"/>
    <lineage>
        <taxon>Eukaryota</taxon>
        <taxon>Fungi</taxon>
        <taxon>Dikarya</taxon>
        <taxon>Basidiomycota</taxon>
        <taxon>Agaricomycotina</taxon>
        <taxon>Agaricomycetes</taxon>
        <taxon>Cantharellales</taxon>
        <taxon>Ceratobasidiaceae</taxon>
        <taxon>Ceratobasidium</taxon>
    </lineage>
</organism>
<dbReference type="Proteomes" id="UP000383932">
    <property type="component" value="Unassembled WGS sequence"/>
</dbReference>
<dbReference type="AlphaFoldDB" id="A0A5N5QDV0"/>
<keyword evidence="2" id="KW-1185">Reference proteome</keyword>
<reference evidence="1 2" key="1">
    <citation type="journal article" date="2019" name="Fungal Biol. Biotechnol.">
        <title>Draft genome sequence of fastidious pathogen Ceratobasidium theobromae, which causes vascular-streak dieback in Theobroma cacao.</title>
        <authorList>
            <person name="Ali S.S."/>
            <person name="Asman A."/>
            <person name="Shao J."/>
            <person name="Firmansyah A.P."/>
            <person name="Susilo A.W."/>
            <person name="Rosmana A."/>
            <person name="McMahon P."/>
            <person name="Junaid M."/>
            <person name="Guest D."/>
            <person name="Kheng T.Y."/>
            <person name="Meinhardt L.W."/>
            <person name="Bailey B.A."/>
        </authorList>
    </citation>
    <scope>NUCLEOTIDE SEQUENCE [LARGE SCALE GENOMIC DNA]</scope>
    <source>
        <strain evidence="1 2">CT2</strain>
    </source>
</reference>
<dbReference type="EMBL" id="SSOP01000215">
    <property type="protein sequence ID" value="KAB5589930.1"/>
    <property type="molecule type" value="Genomic_DNA"/>
</dbReference>
<protein>
    <submittedName>
        <fullName evidence="1">Uncharacterized protein</fullName>
    </submittedName>
</protein>
<proteinExistence type="predicted"/>